<reference evidence="1" key="1">
    <citation type="journal article" date="2024" name="Environ. Microbiol. Rep.">
        <title>Hiding in plain sight: The discovery of complete genomes of 11 hypothetical spindle-shaped viruses that putatively infect mesophilic ammonia-oxidizing archaea.</title>
        <authorList>
            <person name="Ni Y."/>
            <person name="Xu T."/>
            <person name="Yan S."/>
            <person name="Chen L."/>
            <person name="Wang Y."/>
        </authorList>
    </citation>
    <scope>NUCLEOTIDE SEQUENCE</scope>
    <source>
        <strain evidence="1">NTM1</strain>
    </source>
</reference>
<accession>A0AAT9J9V7</accession>
<reference evidence="1" key="2">
    <citation type="submission" date="2024-03" db="EMBL/GenBank/DDBJ databases">
        <authorList>
            <person name="Ni Y."/>
            <person name="Xu T."/>
            <person name="Yan S."/>
            <person name="Chen L."/>
            <person name="Wang Y."/>
        </authorList>
    </citation>
    <scope>NUCLEOTIDE SEQUENCE</scope>
    <source>
        <strain evidence="1">NTM1</strain>
    </source>
</reference>
<name>A0AAT9J9V7_9VIRU</name>
<evidence type="ECO:0000313" key="1">
    <source>
        <dbReference type="EMBL" id="DBA51970.1"/>
    </source>
</evidence>
<organism evidence="1">
    <name type="scientific">Nitrosopumilaceae spindle-shaped virus</name>
    <dbReference type="NCBI Taxonomy" id="3065433"/>
    <lineage>
        <taxon>Viruses</taxon>
    </lineage>
</organism>
<proteinExistence type="predicted"/>
<sequence>MTFKITVIDLGKGKGFLANKRGDKITRKV</sequence>
<dbReference type="EMBL" id="BK067788">
    <property type="protein sequence ID" value="DBA51970.1"/>
    <property type="molecule type" value="Genomic_DNA"/>
</dbReference>
<protein>
    <submittedName>
        <fullName evidence="1">ORF12</fullName>
    </submittedName>
</protein>